<dbReference type="GO" id="GO:0005524">
    <property type="term" value="F:ATP binding"/>
    <property type="evidence" value="ECO:0007669"/>
    <property type="project" value="UniProtKB-KW"/>
</dbReference>
<dbReference type="Gene3D" id="1.20.120.1910">
    <property type="entry name" value="Cysteine-tRNA ligase, C-terminal anti-codon recognition domain"/>
    <property type="match status" value="1"/>
</dbReference>
<name>A0A645G0P3_9ZZZZ</name>
<dbReference type="GO" id="GO:0005829">
    <property type="term" value="C:cytosol"/>
    <property type="evidence" value="ECO:0007669"/>
    <property type="project" value="TreeGrafter"/>
</dbReference>
<evidence type="ECO:0000313" key="8">
    <source>
        <dbReference type="EMBL" id="MPN19470.1"/>
    </source>
</evidence>
<comment type="caution">
    <text evidence="8">The sequence shown here is derived from an EMBL/GenBank/DDBJ whole genome shotgun (WGS) entry which is preliminary data.</text>
</comment>
<dbReference type="AlphaFoldDB" id="A0A645G0P3"/>
<evidence type="ECO:0000256" key="4">
    <source>
        <dbReference type="ARBA" id="ARBA00022741"/>
    </source>
</evidence>
<dbReference type="InterPro" id="IPR024909">
    <property type="entry name" value="Cys-tRNA/MSH_ligase"/>
</dbReference>
<dbReference type="EMBL" id="VSSQ01067031">
    <property type="protein sequence ID" value="MPN19470.1"/>
    <property type="molecule type" value="Genomic_DNA"/>
</dbReference>
<keyword evidence="3" id="KW-0479">Metal-binding</keyword>
<sequence length="271" mass="31436">MEHKLLGLPFDIHTGGIDLKFPHHEDEIAQSKAGYGIEPTNFWCHNEFLEVEGTKMSKSAGNFFTLRDLENKDIDPIDVRYAMLAMHYRTKFNFTFNGIYAAKKARLRVQEYINHLSEIFYQKNKIDNINENCIIETQEIQQLSENILEDLANDLHTPKALAKIFTFINNHNVNELDPNAASDMFVLLWKINHIFSVWKFPDSLESELIKNSNDEPEIVESVPENISILAQQRLQAKKDKDFTEADRLRNEINSLGYTIIDTKDGFEIKKN</sequence>
<accession>A0A645G0P3</accession>
<feature type="domain" description="tRNA synthetases class I catalytic" evidence="7">
    <location>
        <begin position="1"/>
        <end position="103"/>
    </location>
</feature>
<dbReference type="PANTHER" id="PTHR10890">
    <property type="entry name" value="CYSTEINYL-TRNA SYNTHETASE"/>
    <property type="match status" value="1"/>
</dbReference>
<reference evidence="8" key="1">
    <citation type="submission" date="2019-08" db="EMBL/GenBank/DDBJ databases">
        <authorList>
            <person name="Kucharzyk K."/>
            <person name="Murdoch R.W."/>
            <person name="Higgins S."/>
            <person name="Loffler F."/>
        </authorList>
    </citation>
    <scope>NUCLEOTIDE SEQUENCE</scope>
</reference>
<protein>
    <submittedName>
        <fullName evidence="8">Cysteine--tRNA ligase</fullName>
        <ecNumber evidence="8">6.1.1.16</ecNumber>
    </submittedName>
</protein>
<dbReference type="PANTHER" id="PTHR10890:SF3">
    <property type="entry name" value="CYSTEINE--TRNA LIGASE, CYTOPLASMIC"/>
    <property type="match status" value="1"/>
</dbReference>
<evidence type="ECO:0000256" key="1">
    <source>
        <dbReference type="ARBA" id="ARBA00001947"/>
    </source>
</evidence>
<proteinExistence type="predicted"/>
<evidence type="ECO:0000259" key="7">
    <source>
        <dbReference type="Pfam" id="PF01406"/>
    </source>
</evidence>
<evidence type="ECO:0000256" key="5">
    <source>
        <dbReference type="ARBA" id="ARBA00022833"/>
    </source>
</evidence>
<keyword evidence="6" id="KW-0067">ATP-binding</keyword>
<keyword evidence="5" id="KW-0862">Zinc</keyword>
<dbReference type="InterPro" id="IPR032678">
    <property type="entry name" value="tRNA-synt_1_cat_dom"/>
</dbReference>
<dbReference type="GO" id="GO:0046872">
    <property type="term" value="F:metal ion binding"/>
    <property type="evidence" value="ECO:0007669"/>
    <property type="project" value="UniProtKB-KW"/>
</dbReference>
<dbReference type="GO" id="GO:0006423">
    <property type="term" value="P:cysteinyl-tRNA aminoacylation"/>
    <property type="evidence" value="ECO:0007669"/>
    <property type="project" value="TreeGrafter"/>
</dbReference>
<dbReference type="SUPFAM" id="SSF47323">
    <property type="entry name" value="Anticodon-binding domain of a subclass of class I aminoacyl-tRNA synthetases"/>
    <property type="match status" value="1"/>
</dbReference>
<keyword evidence="4" id="KW-0547">Nucleotide-binding</keyword>
<dbReference type="SUPFAM" id="SSF52374">
    <property type="entry name" value="Nucleotidylyl transferase"/>
    <property type="match status" value="1"/>
</dbReference>
<evidence type="ECO:0000256" key="6">
    <source>
        <dbReference type="ARBA" id="ARBA00022840"/>
    </source>
</evidence>
<comment type="cofactor">
    <cofactor evidence="1">
        <name>Zn(2+)</name>
        <dbReference type="ChEBI" id="CHEBI:29105"/>
    </cofactor>
</comment>
<dbReference type="InterPro" id="IPR009080">
    <property type="entry name" value="tRNAsynth_Ia_anticodon-bd"/>
</dbReference>
<dbReference type="Gene3D" id="3.40.50.620">
    <property type="entry name" value="HUPs"/>
    <property type="match status" value="1"/>
</dbReference>
<dbReference type="EC" id="6.1.1.16" evidence="8"/>
<dbReference type="Pfam" id="PF01406">
    <property type="entry name" value="tRNA-synt_1e"/>
    <property type="match status" value="1"/>
</dbReference>
<gene>
    <name evidence="8" type="primary">cysS_44</name>
    <name evidence="8" type="ORF">SDC9_166839</name>
</gene>
<dbReference type="InterPro" id="IPR014729">
    <property type="entry name" value="Rossmann-like_a/b/a_fold"/>
</dbReference>
<dbReference type="GO" id="GO:0004817">
    <property type="term" value="F:cysteine-tRNA ligase activity"/>
    <property type="evidence" value="ECO:0007669"/>
    <property type="project" value="UniProtKB-EC"/>
</dbReference>
<evidence type="ECO:0000256" key="3">
    <source>
        <dbReference type="ARBA" id="ARBA00022723"/>
    </source>
</evidence>
<organism evidence="8">
    <name type="scientific">bioreactor metagenome</name>
    <dbReference type="NCBI Taxonomy" id="1076179"/>
    <lineage>
        <taxon>unclassified sequences</taxon>
        <taxon>metagenomes</taxon>
        <taxon>ecological metagenomes</taxon>
    </lineage>
</organism>
<evidence type="ECO:0000256" key="2">
    <source>
        <dbReference type="ARBA" id="ARBA00022598"/>
    </source>
</evidence>
<keyword evidence="2 8" id="KW-0436">Ligase</keyword>